<sequence length="30" mass="3477">FLNTDSRCTWELSNQQSNLKFIGETVRSVC</sequence>
<evidence type="ECO:0000313" key="1">
    <source>
        <dbReference type="EMBL" id="SVC08074.1"/>
    </source>
</evidence>
<gene>
    <name evidence="1" type="ORF">METZ01_LOCUS260928</name>
</gene>
<protein>
    <submittedName>
        <fullName evidence="1">Uncharacterized protein</fullName>
    </submittedName>
</protein>
<proteinExistence type="predicted"/>
<organism evidence="1">
    <name type="scientific">marine metagenome</name>
    <dbReference type="NCBI Taxonomy" id="408172"/>
    <lineage>
        <taxon>unclassified sequences</taxon>
        <taxon>metagenomes</taxon>
        <taxon>ecological metagenomes</taxon>
    </lineage>
</organism>
<accession>A0A382J7C1</accession>
<feature type="non-terminal residue" evidence="1">
    <location>
        <position position="1"/>
    </location>
</feature>
<dbReference type="AlphaFoldDB" id="A0A382J7C1"/>
<reference evidence="1" key="1">
    <citation type="submission" date="2018-05" db="EMBL/GenBank/DDBJ databases">
        <authorList>
            <person name="Lanie J.A."/>
            <person name="Ng W.-L."/>
            <person name="Kazmierczak K.M."/>
            <person name="Andrzejewski T.M."/>
            <person name="Davidsen T.M."/>
            <person name="Wayne K.J."/>
            <person name="Tettelin H."/>
            <person name="Glass J.I."/>
            <person name="Rusch D."/>
            <person name="Podicherti R."/>
            <person name="Tsui H.-C.T."/>
            <person name="Winkler M.E."/>
        </authorList>
    </citation>
    <scope>NUCLEOTIDE SEQUENCE</scope>
</reference>
<dbReference type="EMBL" id="UINC01072438">
    <property type="protein sequence ID" value="SVC08074.1"/>
    <property type="molecule type" value="Genomic_DNA"/>
</dbReference>
<name>A0A382J7C1_9ZZZZ</name>